<evidence type="ECO:0000256" key="1">
    <source>
        <dbReference type="SAM" id="MobiDB-lite"/>
    </source>
</evidence>
<name>I8I3P7_9GAMM</name>
<evidence type="ECO:0000313" key="2">
    <source>
        <dbReference type="EMBL" id="EIT70711.1"/>
    </source>
</evidence>
<sequence length="119" mass="12845">MKPDPSPALAPRRADRSSVPPSSATSKALIPASALLDLLNAHLSVAEAQCMDEMALTITGIRGLGPTERKVFGRNWDVVRFLWDGPGSPDELLFALTHVIGGHYDVDWGPAARSERDLQ</sequence>
<dbReference type="Proteomes" id="UP000003704">
    <property type="component" value="Unassembled WGS sequence"/>
</dbReference>
<accession>I8I3P7</accession>
<keyword evidence="3" id="KW-1185">Reference proteome</keyword>
<proteinExistence type="predicted"/>
<dbReference type="AlphaFoldDB" id="I8I3P7"/>
<protein>
    <submittedName>
        <fullName evidence="2">Uncharacterized protein</fullName>
    </submittedName>
</protein>
<dbReference type="EMBL" id="AKGD01000001">
    <property type="protein sequence ID" value="EIT70711.1"/>
    <property type="molecule type" value="Genomic_DNA"/>
</dbReference>
<evidence type="ECO:0000313" key="3">
    <source>
        <dbReference type="Proteomes" id="UP000003704"/>
    </source>
</evidence>
<dbReference type="RefSeq" id="WP_007183804.1">
    <property type="nucleotide sequence ID" value="NZ_AKGD01000001.1"/>
</dbReference>
<reference evidence="2 3" key="1">
    <citation type="journal article" date="2012" name="J. Bacteriol.">
        <title>Genome Sequence of n-Alkane-Degrading Hydrocarboniphaga effusa Strain AP103T (ATCC BAA-332T).</title>
        <authorList>
            <person name="Chang H.K."/>
            <person name="Zylstra G.J."/>
            <person name="Chae J.C."/>
        </authorList>
    </citation>
    <scope>NUCLEOTIDE SEQUENCE [LARGE SCALE GENOMIC DNA]</scope>
    <source>
        <strain evidence="2 3">AP103</strain>
    </source>
</reference>
<comment type="caution">
    <text evidence="2">The sequence shown here is derived from an EMBL/GenBank/DDBJ whole genome shotgun (WGS) entry which is preliminary data.</text>
</comment>
<dbReference type="OrthoDB" id="9157643at2"/>
<organism evidence="2 3">
    <name type="scientific">Hydrocarboniphaga effusa AP103</name>
    <dbReference type="NCBI Taxonomy" id="1172194"/>
    <lineage>
        <taxon>Bacteria</taxon>
        <taxon>Pseudomonadati</taxon>
        <taxon>Pseudomonadota</taxon>
        <taxon>Gammaproteobacteria</taxon>
        <taxon>Nevskiales</taxon>
        <taxon>Nevskiaceae</taxon>
        <taxon>Hydrocarboniphaga</taxon>
    </lineage>
</organism>
<gene>
    <name evidence="2" type="ORF">WQQ_08480</name>
</gene>
<feature type="region of interest" description="Disordered" evidence="1">
    <location>
        <begin position="1"/>
        <end position="25"/>
    </location>
</feature>